<dbReference type="GO" id="GO:0005737">
    <property type="term" value="C:cytoplasm"/>
    <property type="evidence" value="ECO:0007669"/>
    <property type="project" value="UniProtKB-SubCell"/>
</dbReference>
<feature type="binding site" evidence="12">
    <location>
        <position position="292"/>
    </location>
    <ligand>
        <name>substrate</name>
    </ligand>
</feature>
<dbReference type="Gene3D" id="3.20.20.10">
    <property type="entry name" value="Alanine racemase"/>
    <property type="match status" value="1"/>
</dbReference>
<feature type="binding site" evidence="12">
    <location>
        <position position="256"/>
    </location>
    <ligand>
        <name>substrate</name>
    </ligand>
</feature>
<protein>
    <recommendedName>
        <fullName evidence="3 11">Carboxynorspermidine/carboxyspermidine decarboxylase</fullName>
        <shortName evidence="11">CANS DC/CAS DC</shortName>
        <shortName evidence="11">CANSDC/CASDC</shortName>
        <ecNumber evidence="2 11">4.1.1.96</ecNumber>
    </recommendedName>
</protein>
<dbReference type="GO" id="GO:0009089">
    <property type="term" value="P:lysine biosynthetic process via diaminopimelate"/>
    <property type="evidence" value="ECO:0007669"/>
    <property type="project" value="TreeGrafter"/>
</dbReference>
<comment type="catalytic activity">
    <reaction evidence="9 11">
        <text>carboxyspermidine + H(+) = spermidine + CO2</text>
        <dbReference type="Rhea" id="RHEA:34095"/>
        <dbReference type="ChEBI" id="CHEBI:15378"/>
        <dbReference type="ChEBI" id="CHEBI:16526"/>
        <dbReference type="ChEBI" id="CHEBI:57834"/>
        <dbReference type="ChEBI" id="CHEBI:65072"/>
        <dbReference type="EC" id="4.1.1.96"/>
    </reaction>
</comment>
<name>A0A4V1QWE8_9SPHN</name>
<evidence type="ECO:0000313" key="14">
    <source>
        <dbReference type="EMBL" id="RXZ65906.1"/>
    </source>
</evidence>
<dbReference type="SUPFAM" id="SSF50621">
    <property type="entry name" value="Alanine racemase C-terminal domain-like"/>
    <property type="match status" value="1"/>
</dbReference>
<evidence type="ECO:0000256" key="3">
    <source>
        <dbReference type="ARBA" id="ARBA00013633"/>
    </source>
</evidence>
<evidence type="ECO:0000256" key="10">
    <source>
        <dbReference type="ARBA" id="ARBA00047389"/>
    </source>
</evidence>
<organism evidence="14 15">
    <name type="scientific">Pelagerythrobacter rhizovicinus</name>
    <dbReference type="NCBI Taxonomy" id="2268576"/>
    <lineage>
        <taxon>Bacteria</taxon>
        <taxon>Pseudomonadati</taxon>
        <taxon>Pseudomonadota</taxon>
        <taxon>Alphaproteobacteria</taxon>
        <taxon>Sphingomonadales</taxon>
        <taxon>Erythrobacteraceae</taxon>
        <taxon>Pelagerythrobacter</taxon>
    </lineage>
</organism>
<comment type="subcellular location">
    <subcellularLocation>
        <location evidence="11">Cytoplasm</location>
    </subcellularLocation>
</comment>
<dbReference type="PIRSF" id="PIRSF038941">
    <property type="entry name" value="NspC"/>
    <property type="match status" value="1"/>
</dbReference>
<evidence type="ECO:0000256" key="11">
    <source>
        <dbReference type="PIRNR" id="PIRNR038941"/>
    </source>
</evidence>
<evidence type="ECO:0000313" key="15">
    <source>
        <dbReference type="Proteomes" id="UP000293623"/>
    </source>
</evidence>
<evidence type="ECO:0000256" key="8">
    <source>
        <dbReference type="ARBA" id="ARBA00025802"/>
    </source>
</evidence>
<comment type="function">
    <text evidence="11">Catalyzes the decarboxylation of carboxynorspermidine and carboxyspermidine.</text>
</comment>
<evidence type="ECO:0000256" key="9">
    <source>
        <dbReference type="ARBA" id="ARBA00047351"/>
    </source>
</evidence>
<evidence type="ECO:0000256" key="5">
    <source>
        <dbReference type="ARBA" id="ARBA00022898"/>
    </source>
</evidence>
<dbReference type="OrthoDB" id="9804410at2"/>
<dbReference type="PANTHER" id="PTHR43727">
    <property type="entry name" value="DIAMINOPIMELATE DECARBOXYLASE"/>
    <property type="match status" value="1"/>
</dbReference>
<proteinExistence type="inferred from homology"/>
<sequence length="414" mass="45707">METRAGDPGAFAHFDLHRVDSPAFVVDAAKLRANLQVLAEIRDAADIKVLAALKAFSMWSVAPIVGEYLDGVCTSGLWEARLASEFYDGEIATYSAAYKPDELEEVCRLSDHVIFNSPGQLERAALILDQARASGQDFDVGLRINPLCPCGEVPRYDPSSPGSRLGFPIDQLTPEIMEQVDGIHFHNLCEQDFEPLRRTWDKVFDAIEPWFGQLKWINMGGGHHITRADYQREELVEFLRDAKEDTGAEIYLEPGEAVALDAGILVGTILDSMWNGMPLAVTDISATCHMPDVIEAPYRPAMLHEPGPGPREGGDLSLSGTPQPEIPAFAGTRDLVRLGGPSCLAGDVIGDYRLPVPCEPGQRIAFLDQAHYSMVKTNTFNGVQLPSIWLWDSETDALEQVKSFDYEDFRDRLS</sequence>
<evidence type="ECO:0000256" key="12">
    <source>
        <dbReference type="PIRSR" id="PIRSR038941-1"/>
    </source>
</evidence>
<dbReference type="InterPro" id="IPR029066">
    <property type="entry name" value="PLP-binding_barrel"/>
</dbReference>
<dbReference type="GO" id="GO:0008295">
    <property type="term" value="P:spermidine biosynthetic process"/>
    <property type="evidence" value="ECO:0007669"/>
    <property type="project" value="UniProtKB-KW"/>
</dbReference>
<keyword evidence="4 11" id="KW-0210">Decarboxylase</keyword>
<comment type="cofactor">
    <cofactor evidence="1 11">
        <name>pyridoxal 5'-phosphate</name>
        <dbReference type="ChEBI" id="CHEBI:597326"/>
    </cofactor>
</comment>
<feature type="region of interest" description="Disordered" evidence="13">
    <location>
        <begin position="301"/>
        <end position="322"/>
    </location>
</feature>
<dbReference type="PANTHER" id="PTHR43727:SF1">
    <property type="entry name" value="CARBOXYNORSPERMIDINE_CARBOXYSPERMIDINE DECARBOXYLASE"/>
    <property type="match status" value="1"/>
</dbReference>
<keyword evidence="6 11" id="KW-0745">Spermidine biosynthesis</keyword>
<keyword evidence="5 11" id="KW-0663">Pyridoxal phosphate</keyword>
<evidence type="ECO:0000256" key="13">
    <source>
        <dbReference type="SAM" id="MobiDB-lite"/>
    </source>
</evidence>
<dbReference type="GO" id="GO:0045312">
    <property type="term" value="P:nor-spermidine biosynthetic process"/>
    <property type="evidence" value="ECO:0007669"/>
    <property type="project" value="InterPro"/>
</dbReference>
<keyword evidence="11" id="KW-0963">Cytoplasm</keyword>
<dbReference type="EC" id="4.1.1.96" evidence="2 11"/>
<keyword evidence="11" id="KW-0620">Polyamine biosynthesis</keyword>
<dbReference type="AlphaFoldDB" id="A0A4V1QWE8"/>
<comment type="similarity">
    <text evidence="8 11">Belongs to the Orn/Lys/Arg decarboxylase class-II family. NspC subfamily.</text>
</comment>
<evidence type="ECO:0000256" key="4">
    <source>
        <dbReference type="ARBA" id="ARBA00022793"/>
    </source>
</evidence>
<dbReference type="RefSeq" id="WP_129523382.1">
    <property type="nucleotide sequence ID" value="NZ_SDPV01000001.1"/>
</dbReference>
<dbReference type="Gene3D" id="2.40.37.10">
    <property type="entry name" value="Lyase, Ornithine Decarboxylase, Chain A, domain 1"/>
    <property type="match status" value="1"/>
</dbReference>
<reference evidence="14 15" key="1">
    <citation type="submission" date="2019-01" db="EMBL/GenBank/DDBJ databases">
        <title>Altererythrobacter rhizovicinus sp. nov., isolated from the rhizosphere soil of Haloxylon ammodendron.</title>
        <authorList>
            <person name="Li H.-P."/>
            <person name="Gou J.-Y."/>
            <person name="Yao D."/>
            <person name="Han Q.-Q."/>
            <person name="Shao K.-Z."/>
            <person name="Zhao Q."/>
            <person name="Zhang J.-L."/>
        </authorList>
    </citation>
    <scope>NUCLEOTIDE SEQUENCE [LARGE SCALE GENOMIC DNA]</scope>
    <source>
        <strain evidence="14 15">AY-3R</strain>
    </source>
</reference>
<evidence type="ECO:0000256" key="2">
    <source>
        <dbReference type="ARBA" id="ARBA00012259"/>
    </source>
</evidence>
<gene>
    <name evidence="14" type="ORF">ETX26_04055</name>
</gene>
<dbReference type="Proteomes" id="UP000293623">
    <property type="component" value="Unassembled WGS sequence"/>
</dbReference>
<dbReference type="EMBL" id="SDPV01000001">
    <property type="protein sequence ID" value="RXZ65906.1"/>
    <property type="molecule type" value="Genomic_DNA"/>
</dbReference>
<evidence type="ECO:0000256" key="6">
    <source>
        <dbReference type="ARBA" id="ARBA00023066"/>
    </source>
</evidence>
<dbReference type="GO" id="GO:0008836">
    <property type="term" value="F:diaminopimelate decarboxylase activity"/>
    <property type="evidence" value="ECO:0007669"/>
    <property type="project" value="TreeGrafter"/>
</dbReference>
<dbReference type="CDD" id="cd06829">
    <property type="entry name" value="PLPDE_III_CANSDC"/>
    <property type="match status" value="1"/>
</dbReference>
<accession>A0A4V1QWE8</accession>
<comment type="caution">
    <text evidence="14">The sequence shown here is derived from an EMBL/GenBank/DDBJ whole genome shotgun (WGS) entry which is preliminary data.</text>
</comment>
<keyword evidence="15" id="KW-1185">Reference proteome</keyword>
<comment type="subunit">
    <text evidence="11">Homodimer.</text>
</comment>
<evidence type="ECO:0000256" key="7">
    <source>
        <dbReference type="ARBA" id="ARBA00023239"/>
    </source>
</evidence>
<evidence type="ECO:0000256" key="1">
    <source>
        <dbReference type="ARBA" id="ARBA00001933"/>
    </source>
</evidence>
<dbReference type="InterPro" id="IPR005730">
    <property type="entry name" value="Nsp_de-COase"/>
</dbReference>
<comment type="catalytic activity">
    <reaction evidence="10 11">
        <text>carboxynorspermidine + H(+) = norspermidine + CO2</text>
        <dbReference type="Rhea" id="RHEA:34099"/>
        <dbReference type="ChEBI" id="CHEBI:15378"/>
        <dbReference type="ChEBI" id="CHEBI:16526"/>
        <dbReference type="ChEBI" id="CHEBI:57920"/>
        <dbReference type="ChEBI" id="CHEBI:65070"/>
        <dbReference type="EC" id="4.1.1.96"/>
    </reaction>
</comment>
<dbReference type="InterPro" id="IPR009006">
    <property type="entry name" value="Ala_racemase/Decarboxylase_C"/>
</dbReference>
<dbReference type="SUPFAM" id="SSF51419">
    <property type="entry name" value="PLP-binding barrel"/>
    <property type="match status" value="1"/>
</dbReference>
<keyword evidence="7 11" id="KW-0456">Lyase</keyword>